<keyword evidence="5" id="KW-0378">Hydrolase</keyword>
<dbReference type="InterPro" id="IPR050396">
    <property type="entry name" value="Glycosyltr_51/Transpeptidase"/>
</dbReference>
<dbReference type="PANTHER" id="PTHR32282:SF34">
    <property type="entry name" value="PENICILLIN-BINDING PROTEIN 1A"/>
    <property type="match status" value="1"/>
</dbReference>
<evidence type="ECO:0000256" key="2">
    <source>
        <dbReference type="ARBA" id="ARBA00022670"/>
    </source>
</evidence>
<feature type="compositionally biased region" description="Polar residues" evidence="9">
    <location>
        <begin position="857"/>
        <end position="866"/>
    </location>
</feature>
<evidence type="ECO:0000256" key="6">
    <source>
        <dbReference type="ARBA" id="ARBA00023268"/>
    </source>
</evidence>
<feature type="domain" description="Glycosyl transferase family 51" evidence="11">
    <location>
        <begin position="174"/>
        <end position="329"/>
    </location>
</feature>
<dbReference type="PANTHER" id="PTHR32282">
    <property type="entry name" value="BINDING PROTEIN TRANSPEPTIDASE, PUTATIVE-RELATED"/>
    <property type="match status" value="1"/>
</dbReference>
<keyword evidence="2" id="KW-0645">Protease</keyword>
<evidence type="ECO:0000256" key="3">
    <source>
        <dbReference type="ARBA" id="ARBA00022676"/>
    </source>
</evidence>
<evidence type="ECO:0000313" key="12">
    <source>
        <dbReference type="EMBL" id="MBR7828203.1"/>
    </source>
</evidence>
<dbReference type="SUPFAM" id="SSF56601">
    <property type="entry name" value="beta-lactamase/transpeptidase-like"/>
    <property type="match status" value="1"/>
</dbReference>
<dbReference type="GO" id="GO:0030288">
    <property type="term" value="C:outer membrane-bounded periplasmic space"/>
    <property type="evidence" value="ECO:0007669"/>
    <property type="project" value="TreeGrafter"/>
</dbReference>
<dbReference type="Gene3D" id="3.40.710.10">
    <property type="entry name" value="DD-peptidase/beta-lactamase superfamily"/>
    <property type="match status" value="1"/>
</dbReference>
<accession>A0A941ECP9</accession>
<keyword evidence="1" id="KW-0121">Carboxypeptidase</keyword>
<comment type="caution">
    <text evidence="12">The sequence shown here is derived from an EMBL/GenBank/DDBJ whole genome shotgun (WGS) entry which is preliminary data.</text>
</comment>
<dbReference type="InterPro" id="IPR012338">
    <property type="entry name" value="Beta-lactam/transpept-like"/>
</dbReference>
<evidence type="ECO:0000256" key="9">
    <source>
        <dbReference type="SAM" id="MobiDB-lite"/>
    </source>
</evidence>
<feature type="domain" description="Penicillin-binding protein transpeptidase" evidence="10">
    <location>
        <begin position="465"/>
        <end position="710"/>
    </location>
</feature>
<dbReference type="Pfam" id="PF00912">
    <property type="entry name" value="Transgly"/>
    <property type="match status" value="1"/>
</dbReference>
<dbReference type="RefSeq" id="WP_212519340.1">
    <property type="nucleotide sequence ID" value="NZ_JAGSOH010000051.1"/>
</dbReference>
<organism evidence="12 13">
    <name type="scientific">Actinospica acidithermotolerans</name>
    <dbReference type="NCBI Taxonomy" id="2828514"/>
    <lineage>
        <taxon>Bacteria</taxon>
        <taxon>Bacillati</taxon>
        <taxon>Actinomycetota</taxon>
        <taxon>Actinomycetes</taxon>
        <taxon>Catenulisporales</taxon>
        <taxon>Actinospicaceae</taxon>
        <taxon>Actinospica</taxon>
    </lineage>
</organism>
<gene>
    <name evidence="12" type="ORF">KDK95_17955</name>
</gene>
<keyword evidence="13" id="KW-1185">Reference proteome</keyword>
<evidence type="ECO:0000256" key="4">
    <source>
        <dbReference type="ARBA" id="ARBA00022679"/>
    </source>
</evidence>
<dbReference type="GO" id="GO:0006508">
    <property type="term" value="P:proteolysis"/>
    <property type="evidence" value="ECO:0007669"/>
    <property type="project" value="UniProtKB-KW"/>
</dbReference>
<dbReference type="GO" id="GO:0009252">
    <property type="term" value="P:peptidoglycan biosynthetic process"/>
    <property type="evidence" value="ECO:0007669"/>
    <property type="project" value="TreeGrafter"/>
</dbReference>
<name>A0A941ECP9_9ACTN</name>
<comment type="catalytic activity">
    <reaction evidence="7">
        <text>Preferential cleavage: (Ac)2-L-Lys-D-Ala-|-D-Ala. Also transpeptidation of peptidyl-alanyl moieties that are N-acyl substituents of D-alanine.</text>
        <dbReference type="EC" id="3.4.16.4"/>
    </reaction>
</comment>
<comment type="catalytic activity">
    <reaction evidence="8">
        <text>[GlcNAc-(1-&gt;4)-Mur2Ac(oyl-L-Ala-gamma-D-Glu-L-Lys-D-Ala-D-Ala)](n)-di-trans,octa-cis-undecaprenyl diphosphate + beta-D-GlcNAc-(1-&gt;4)-Mur2Ac(oyl-L-Ala-gamma-D-Glu-L-Lys-D-Ala-D-Ala)-di-trans,octa-cis-undecaprenyl diphosphate = [GlcNAc-(1-&gt;4)-Mur2Ac(oyl-L-Ala-gamma-D-Glu-L-Lys-D-Ala-D-Ala)](n+1)-di-trans,octa-cis-undecaprenyl diphosphate + di-trans,octa-cis-undecaprenyl diphosphate + H(+)</text>
        <dbReference type="Rhea" id="RHEA:23708"/>
        <dbReference type="Rhea" id="RHEA-COMP:9602"/>
        <dbReference type="Rhea" id="RHEA-COMP:9603"/>
        <dbReference type="ChEBI" id="CHEBI:15378"/>
        <dbReference type="ChEBI" id="CHEBI:58405"/>
        <dbReference type="ChEBI" id="CHEBI:60033"/>
        <dbReference type="ChEBI" id="CHEBI:78435"/>
        <dbReference type="EC" id="2.4.99.28"/>
    </reaction>
</comment>
<keyword evidence="4" id="KW-0808">Transferase</keyword>
<feature type="compositionally biased region" description="Low complexity" evidence="9">
    <location>
        <begin position="821"/>
        <end position="856"/>
    </location>
</feature>
<evidence type="ECO:0000256" key="8">
    <source>
        <dbReference type="ARBA" id="ARBA00049902"/>
    </source>
</evidence>
<feature type="region of interest" description="Disordered" evidence="9">
    <location>
        <begin position="805"/>
        <end position="901"/>
    </location>
</feature>
<dbReference type="GO" id="GO:0009002">
    <property type="term" value="F:serine-type D-Ala-D-Ala carboxypeptidase activity"/>
    <property type="evidence" value="ECO:0007669"/>
    <property type="project" value="UniProtKB-EC"/>
</dbReference>
<dbReference type="EMBL" id="JAGSOH010000051">
    <property type="protein sequence ID" value="MBR7828203.1"/>
    <property type="molecule type" value="Genomic_DNA"/>
</dbReference>
<sequence>MAGDKDTDGWYRAGPGHTRGDDGERSDRHASRPSRVEERRAARAGRHGTRPPGHSRSEQYPPSALEGRSTRNGAAARTRAGSRAAGNGHGARPRARTGYRRYFDYPRSGKRGWRAWVPSIKQVCGASLAGVFLILGLIAFEYETVQIPDPHSAAFAQQSTFTYDGGKTAFAYDGSTNRTIVDFAQIPATVQNAVISQEDKTFWTNPGVSYTGTLRSLLVDLTGGSTEGGSTITQQYVKNAYLTQAQTYSRKIDEIFISLKLAQRVDKQTILTDYLNTCYFGRDSNGIAAAAKAWFGLSLAQMNAEPTGEQASQAALLTAMLNSPTTYSGGWDPTLPPAAQAADKAAALARWRDTLTNMKAYGHLSAADYQYAVSHPPQPVPLGQAQGVSIVDAQMKQAAIDWLGTYESQNPNSGLPTVDQIAQGGYTVVTTFNKTYMADAAQAMQNALVGHENSVDKATLQAGLAAVDPATGDLVAFYGGPTYENTATQVTTQAGSTFKIFTLSTAFAQGISPDSHISGTEPWPDPSNPTEVAEGAGGAPIHNDSPAGKSITLQAATDASVNTAFIRLEESVNGGYNAVHATAEKFGLDTADMGSQWDSSAGGCDNVRFTLGICFTDPARMADAYAVLAADGTYHPLTEILKIINNSTGQVYTPTETTAQAIDPNTAAEVTGMFTGVIHDSDGTAHQAYDNSSLRMTNIAGKTGTGTMDITSTTDQAMHAAGFNPDACNGPCGTGGVWFDGYSSKLAVSVGISRWQTITVGGKQENVQIPVDDIDGTGAAYGAQFPFAAWAEFMNRMQSTPYGGDQPFATPVINPSDTVLGTPSATPSASAGTASPSTTPATPSTTAAATTGQTPSETPTAPTGSCTPGLLTFCTSPTPSTTGPSGQTTASTSTPTATGAG</sequence>
<evidence type="ECO:0000259" key="11">
    <source>
        <dbReference type="Pfam" id="PF00912"/>
    </source>
</evidence>
<feature type="compositionally biased region" description="Low complexity" evidence="9">
    <location>
        <begin position="70"/>
        <end position="86"/>
    </location>
</feature>
<evidence type="ECO:0000256" key="5">
    <source>
        <dbReference type="ARBA" id="ARBA00022801"/>
    </source>
</evidence>
<evidence type="ECO:0000256" key="7">
    <source>
        <dbReference type="ARBA" id="ARBA00034000"/>
    </source>
</evidence>
<keyword evidence="3" id="KW-0328">Glycosyltransferase</keyword>
<feature type="region of interest" description="Disordered" evidence="9">
    <location>
        <begin position="1"/>
        <end position="94"/>
    </location>
</feature>
<reference evidence="12" key="1">
    <citation type="submission" date="2021-04" db="EMBL/GenBank/DDBJ databases">
        <title>Genome based classification of Actinospica acidithermotolerans sp. nov., an actinobacterium isolated from an Indonesian hot spring.</title>
        <authorList>
            <person name="Kusuma A.B."/>
            <person name="Putra K.E."/>
            <person name="Nafisah S."/>
            <person name="Loh J."/>
            <person name="Nouioui I."/>
            <person name="Goodfellow M."/>
        </authorList>
    </citation>
    <scope>NUCLEOTIDE SEQUENCE</scope>
    <source>
        <strain evidence="12">MGRD01-02</strain>
    </source>
</reference>
<feature type="compositionally biased region" description="Low complexity" evidence="9">
    <location>
        <begin position="875"/>
        <end position="901"/>
    </location>
</feature>
<evidence type="ECO:0000313" key="13">
    <source>
        <dbReference type="Proteomes" id="UP000676325"/>
    </source>
</evidence>
<dbReference type="Pfam" id="PF00905">
    <property type="entry name" value="Transpeptidase"/>
    <property type="match status" value="1"/>
</dbReference>
<dbReference type="SUPFAM" id="SSF53955">
    <property type="entry name" value="Lysozyme-like"/>
    <property type="match status" value="1"/>
</dbReference>
<dbReference type="Gene3D" id="1.10.3810.10">
    <property type="entry name" value="Biosynthetic peptidoglycan transglycosylase-like"/>
    <property type="match status" value="1"/>
</dbReference>
<keyword evidence="6" id="KW-0511">Multifunctional enzyme</keyword>
<dbReference type="GO" id="GO:0008955">
    <property type="term" value="F:peptidoglycan glycosyltransferase activity"/>
    <property type="evidence" value="ECO:0007669"/>
    <property type="project" value="UniProtKB-EC"/>
</dbReference>
<dbReference type="InterPro" id="IPR001264">
    <property type="entry name" value="Glyco_trans_51"/>
</dbReference>
<feature type="region of interest" description="Disordered" evidence="9">
    <location>
        <begin position="512"/>
        <end position="548"/>
    </location>
</feature>
<dbReference type="AlphaFoldDB" id="A0A941ECP9"/>
<dbReference type="InterPro" id="IPR023346">
    <property type="entry name" value="Lysozyme-like_dom_sf"/>
</dbReference>
<evidence type="ECO:0000259" key="10">
    <source>
        <dbReference type="Pfam" id="PF00905"/>
    </source>
</evidence>
<proteinExistence type="predicted"/>
<protein>
    <submittedName>
        <fullName evidence="12">Penicillin-binding protein</fullName>
    </submittedName>
</protein>
<dbReference type="InterPro" id="IPR001460">
    <property type="entry name" value="PCN-bd_Tpept"/>
</dbReference>
<evidence type="ECO:0000256" key="1">
    <source>
        <dbReference type="ARBA" id="ARBA00022645"/>
    </source>
</evidence>
<dbReference type="Proteomes" id="UP000676325">
    <property type="component" value="Unassembled WGS sequence"/>
</dbReference>
<dbReference type="GO" id="GO:0008658">
    <property type="term" value="F:penicillin binding"/>
    <property type="evidence" value="ECO:0007669"/>
    <property type="project" value="InterPro"/>
</dbReference>
<feature type="compositionally biased region" description="Basic and acidic residues" evidence="9">
    <location>
        <begin position="18"/>
        <end position="41"/>
    </location>
</feature>
<dbReference type="InterPro" id="IPR036950">
    <property type="entry name" value="PBP_transglycosylase"/>
</dbReference>